<dbReference type="InterPro" id="IPR004911">
    <property type="entry name" value="Interferon-induced_GILT"/>
</dbReference>
<dbReference type="HOGENOM" id="CLU_072148_1_0_1"/>
<evidence type="ECO:0000313" key="7">
    <source>
        <dbReference type="EMBL" id="EFX05227.1"/>
    </source>
</evidence>
<gene>
    <name evidence="7" type="ORF">CMQ_3296</name>
</gene>
<evidence type="ECO:0000313" key="8">
    <source>
        <dbReference type="Proteomes" id="UP000007796"/>
    </source>
</evidence>
<dbReference type="PANTHER" id="PTHR13234">
    <property type="entry name" value="GAMMA-INTERFERON INDUCIBLE LYSOSOMAL THIOL REDUCTASE GILT"/>
    <property type="match status" value="1"/>
</dbReference>
<dbReference type="GO" id="GO:0016671">
    <property type="term" value="F:oxidoreductase activity, acting on a sulfur group of donors, disulfide as acceptor"/>
    <property type="evidence" value="ECO:0007669"/>
    <property type="project" value="InterPro"/>
</dbReference>
<dbReference type="OrthoDB" id="958254at2759"/>
<evidence type="ECO:0000256" key="6">
    <source>
        <dbReference type="SAM" id="Phobius"/>
    </source>
</evidence>
<sequence>MEAGRLPLLAKHRQASPARRLGSSIWARITAIAAVSALVFWGLTQDGFFFHAAPMPPVSGSKLVPLEAHIMSKCPDARDCLHDLILPAMQQVYEKTNFTLSFIGQQAADGGVECKHGPAECMGNIIELCASRLYPDPKIYLGFTMCLFRDYQDIPEQSIVEDCALEHGIDIEAINECATLDDGEHGMDLLRRSIRHSKDAGVTYSCTVRLDEQVYCIRDDGQWKECPSGGGVNDLVLAVEKLWRQANE</sequence>
<reference evidence="7 8" key="1">
    <citation type="journal article" date="2011" name="Proc. Natl. Acad. Sci. U.S.A.">
        <title>Genome and transcriptome analyses of the mountain pine beetle-fungal symbiont Grosmannia clavigera, a lodgepole pine pathogen.</title>
        <authorList>
            <person name="DiGuistini S."/>
            <person name="Wang Y."/>
            <person name="Liao N.Y."/>
            <person name="Taylor G."/>
            <person name="Tanguay P."/>
            <person name="Feau N."/>
            <person name="Henrissat B."/>
            <person name="Chan S.K."/>
            <person name="Hesse-Orce U."/>
            <person name="Alamouti S.M."/>
            <person name="Tsui C.K.M."/>
            <person name="Docking R.T."/>
            <person name="Levasseur A."/>
            <person name="Haridas S."/>
            <person name="Robertson G."/>
            <person name="Birol I."/>
            <person name="Holt R.A."/>
            <person name="Marra M.A."/>
            <person name="Hamelin R.C."/>
            <person name="Hirst M."/>
            <person name="Jones S.J.M."/>
            <person name="Bohlmann J."/>
            <person name="Breuil C."/>
        </authorList>
    </citation>
    <scope>NUCLEOTIDE SEQUENCE [LARGE SCALE GENOMIC DNA]</scope>
    <source>
        <strain evidence="8">kw1407 / UAMH 11150</strain>
    </source>
</reference>
<comment type="subcellular location">
    <subcellularLocation>
        <location evidence="1">Secreted</location>
    </subcellularLocation>
</comment>
<evidence type="ECO:0000256" key="4">
    <source>
        <dbReference type="ARBA" id="ARBA00022729"/>
    </source>
</evidence>
<name>F0X8M9_GROCL</name>
<dbReference type="RefSeq" id="XP_014174709.1">
    <property type="nucleotide sequence ID" value="XM_014319234.1"/>
</dbReference>
<accession>F0X8M9</accession>
<organism evidence="8">
    <name type="scientific">Grosmannia clavigera (strain kw1407 / UAMH 11150)</name>
    <name type="common">Blue stain fungus</name>
    <name type="synonym">Graphiocladiella clavigera</name>
    <dbReference type="NCBI Taxonomy" id="655863"/>
    <lineage>
        <taxon>Eukaryota</taxon>
        <taxon>Fungi</taxon>
        <taxon>Dikarya</taxon>
        <taxon>Ascomycota</taxon>
        <taxon>Pezizomycotina</taxon>
        <taxon>Sordariomycetes</taxon>
        <taxon>Sordariomycetidae</taxon>
        <taxon>Ophiostomatales</taxon>
        <taxon>Ophiostomataceae</taxon>
        <taxon>Leptographium</taxon>
    </lineage>
</organism>
<dbReference type="Pfam" id="PF03227">
    <property type="entry name" value="GILT"/>
    <property type="match status" value="1"/>
</dbReference>
<dbReference type="PANTHER" id="PTHR13234:SF8">
    <property type="entry name" value="GAMMA-INTERFERON-INDUCIBLE LYSOSOMAL THIOL REDUCTASE"/>
    <property type="match status" value="1"/>
</dbReference>
<protein>
    <submittedName>
        <fullName evidence="7">Gamma interferon inducible lysosomal thiol reductase</fullName>
    </submittedName>
</protein>
<feature type="transmembrane region" description="Helical" evidence="6">
    <location>
        <begin position="21"/>
        <end position="43"/>
    </location>
</feature>
<keyword evidence="8" id="KW-1185">Reference proteome</keyword>
<comment type="similarity">
    <text evidence="2">Belongs to the GILT family.</text>
</comment>
<keyword evidence="5" id="KW-0325">Glycoprotein</keyword>
<dbReference type="GO" id="GO:0005576">
    <property type="term" value="C:extracellular region"/>
    <property type="evidence" value="ECO:0007669"/>
    <property type="project" value="UniProtKB-SubCell"/>
</dbReference>
<dbReference type="STRING" id="655863.F0X8M9"/>
<keyword evidence="4" id="KW-0732">Signal</keyword>
<dbReference type="EMBL" id="GL629735">
    <property type="protein sequence ID" value="EFX05227.1"/>
    <property type="molecule type" value="Genomic_DNA"/>
</dbReference>
<evidence type="ECO:0000256" key="5">
    <source>
        <dbReference type="ARBA" id="ARBA00023180"/>
    </source>
</evidence>
<proteinExistence type="inferred from homology"/>
<dbReference type="Proteomes" id="UP000007796">
    <property type="component" value="Unassembled WGS sequence"/>
</dbReference>
<evidence type="ECO:0000256" key="3">
    <source>
        <dbReference type="ARBA" id="ARBA00022525"/>
    </source>
</evidence>
<evidence type="ECO:0000256" key="2">
    <source>
        <dbReference type="ARBA" id="ARBA00005679"/>
    </source>
</evidence>
<dbReference type="eggNOG" id="ENOG502S33M">
    <property type="taxonomic scope" value="Eukaryota"/>
</dbReference>
<evidence type="ECO:0000256" key="1">
    <source>
        <dbReference type="ARBA" id="ARBA00004613"/>
    </source>
</evidence>
<dbReference type="AlphaFoldDB" id="F0X8M9"/>
<keyword evidence="6" id="KW-0812">Transmembrane</keyword>
<keyword evidence="6" id="KW-0472">Membrane</keyword>
<keyword evidence="3" id="KW-0964">Secreted</keyword>
<dbReference type="GeneID" id="25976380"/>
<keyword evidence="6" id="KW-1133">Transmembrane helix</keyword>
<dbReference type="InParanoid" id="F0X8M9"/>